<keyword evidence="4 6" id="KW-1133">Transmembrane helix</keyword>
<reference evidence="7 8" key="1">
    <citation type="submission" date="2017-09" db="EMBL/GenBank/DDBJ databases">
        <title>Depth-based differentiation of microbial function through sediment-hosted aquifers and enrichment of novel symbionts in the deep terrestrial subsurface.</title>
        <authorList>
            <person name="Probst A.J."/>
            <person name="Ladd B."/>
            <person name="Jarett J.K."/>
            <person name="Geller-Mcgrath D.E."/>
            <person name="Sieber C.M."/>
            <person name="Emerson J.B."/>
            <person name="Anantharaman K."/>
            <person name="Thomas B.C."/>
            <person name="Malmstrom R."/>
            <person name="Stieglmeier M."/>
            <person name="Klingl A."/>
            <person name="Woyke T."/>
            <person name="Ryan C.M."/>
            <person name="Banfield J.F."/>
        </authorList>
    </citation>
    <scope>NUCLEOTIDE SEQUENCE [LARGE SCALE GENOMIC DNA]</scope>
    <source>
        <strain evidence="7">CG11_big_fil_rev_8_21_14_0_20_44_10</strain>
    </source>
</reference>
<comment type="subcellular location">
    <subcellularLocation>
        <location evidence="1">Membrane</location>
        <topology evidence="1">Multi-pass membrane protein</topology>
    </subcellularLocation>
</comment>
<dbReference type="GO" id="GO:0016020">
    <property type="term" value="C:membrane"/>
    <property type="evidence" value="ECO:0007669"/>
    <property type="project" value="UniProtKB-SubCell"/>
</dbReference>
<evidence type="ECO:0000256" key="4">
    <source>
        <dbReference type="ARBA" id="ARBA00022989"/>
    </source>
</evidence>
<dbReference type="InterPro" id="IPR045861">
    <property type="entry name" value="CorA_cytoplasmic_dom"/>
</dbReference>
<proteinExistence type="inferred from homology"/>
<evidence type="ECO:0000256" key="3">
    <source>
        <dbReference type="ARBA" id="ARBA00022692"/>
    </source>
</evidence>
<dbReference type="InterPro" id="IPR002523">
    <property type="entry name" value="MgTranspt_CorA/ZnTranspt_ZntB"/>
</dbReference>
<evidence type="ECO:0000256" key="6">
    <source>
        <dbReference type="SAM" id="Phobius"/>
    </source>
</evidence>
<dbReference type="PANTHER" id="PTHR47891">
    <property type="entry name" value="TRANSPORTER-RELATED"/>
    <property type="match status" value="1"/>
</dbReference>
<evidence type="ECO:0000256" key="2">
    <source>
        <dbReference type="ARBA" id="ARBA00009765"/>
    </source>
</evidence>
<dbReference type="SUPFAM" id="SSF143865">
    <property type="entry name" value="CorA soluble domain-like"/>
    <property type="match status" value="1"/>
</dbReference>
<feature type="transmembrane region" description="Helical" evidence="6">
    <location>
        <begin position="284"/>
        <end position="305"/>
    </location>
</feature>
<protein>
    <recommendedName>
        <fullName evidence="9">Magnesium transporter</fullName>
    </recommendedName>
</protein>
<dbReference type="InterPro" id="IPR045863">
    <property type="entry name" value="CorA_TM1_TM2"/>
</dbReference>
<dbReference type="PANTHER" id="PTHR47891:SF2">
    <property type="entry name" value="MAGNESIUM AND COBALT TRANSPORTER"/>
    <property type="match status" value="1"/>
</dbReference>
<dbReference type="Gene3D" id="1.20.58.340">
    <property type="entry name" value="Magnesium transport protein CorA, transmembrane region"/>
    <property type="match status" value="1"/>
</dbReference>
<gene>
    <name evidence="7" type="ORF">COV85_02445</name>
</gene>
<dbReference type="GO" id="GO:0046873">
    <property type="term" value="F:metal ion transmembrane transporter activity"/>
    <property type="evidence" value="ECO:0007669"/>
    <property type="project" value="InterPro"/>
</dbReference>
<dbReference type="AlphaFoldDB" id="A0A2H0KQH8"/>
<dbReference type="Gene3D" id="3.30.460.20">
    <property type="entry name" value="CorA soluble domain-like"/>
    <property type="match status" value="1"/>
</dbReference>
<evidence type="ECO:0000313" key="7">
    <source>
        <dbReference type="EMBL" id="PIQ74389.1"/>
    </source>
</evidence>
<sequence length="310" mass="35068">MIKIYHKTIKDKELNTLDNFKVGSWIYAEDPSEEELESLSKDFALDFGLLKDAIDPYEVPRLEIDNNKCYVFTRAPHQPEKRVSTAPFLTAIGENFVITVSKEPLSFFKKFIESQLPFATTQKTKFFLQIFSEITSAYNHQLTNISRNVRGVGVQLENIGNKEIVQFITFESILNDFLAALIPANAVLNNLLSGSSAGKTLELYEEDKELIEDLFLGNNQLIELCKANLKTITNIREACATIMTNNLNRVIKLLTALTIIITVPTTIINFYSMNVALPFARSPLAFWFIITVTLAIASVLLGIFIKKKWL</sequence>
<comment type="caution">
    <text evidence="7">The sequence shown here is derived from an EMBL/GenBank/DDBJ whole genome shotgun (WGS) entry which is preliminary data.</text>
</comment>
<dbReference type="CDD" id="cd12827">
    <property type="entry name" value="EcCorA_ZntB-like_u2"/>
    <property type="match status" value="1"/>
</dbReference>
<dbReference type="SUPFAM" id="SSF144083">
    <property type="entry name" value="Magnesium transport protein CorA, transmembrane region"/>
    <property type="match status" value="1"/>
</dbReference>
<evidence type="ECO:0000313" key="8">
    <source>
        <dbReference type="Proteomes" id="UP000231550"/>
    </source>
</evidence>
<dbReference type="Pfam" id="PF01544">
    <property type="entry name" value="CorA"/>
    <property type="match status" value="1"/>
</dbReference>
<comment type="similarity">
    <text evidence="2">Belongs to the CorA metal ion transporter (MIT) (TC 1.A.35) family.</text>
</comment>
<feature type="transmembrane region" description="Helical" evidence="6">
    <location>
        <begin position="253"/>
        <end position="272"/>
    </location>
</feature>
<evidence type="ECO:0000256" key="1">
    <source>
        <dbReference type="ARBA" id="ARBA00004141"/>
    </source>
</evidence>
<organism evidence="7 8">
    <name type="scientific">Candidatus Portnoybacteria bacterium CG11_big_fil_rev_8_21_14_0_20_44_10</name>
    <dbReference type="NCBI Taxonomy" id="1974818"/>
    <lineage>
        <taxon>Bacteria</taxon>
        <taxon>Candidatus Portnoyibacteriota</taxon>
    </lineage>
</organism>
<keyword evidence="3 6" id="KW-0812">Transmembrane</keyword>
<accession>A0A2H0KQH8</accession>
<dbReference type="Proteomes" id="UP000231550">
    <property type="component" value="Unassembled WGS sequence"/>
</dbReference>
<name>A0A2H0KQH8_9BACT</name>
<evidence type="ECO:0008006" key="9">
    <source>
        <dbReference type="Google" id="ProtNLM"/>
    </source>
</evidence>
<dbReference type="EMBL" id="PCVN01000058">
    <property type="protein sequence ID" value="PIQ74389.1"/>
    <property type="molecule type" value="Genomic_DNA"/>
</dbReference>
<keyword evidence="5 6" id="KW-0472">Membrane</keyword>
<evidence type="ECO:0000256" key="5">
    <source>
        <dbReference type="ARBA" id="ARBA00023136"/>
    </source>
</evidence>
<dbReference type="InterPro" id="IPR047199">
    <property type="entry name" value="CorA-like"/>
</dbReference>